<dbReference type="Gene3D" id="3.40.50.10180">
    <property type="entry name" value="Glycerate kinase, MOFRL-like N-terminal domain"/>
    <property type="match status" value="1"/>
</dbReference>
<comment type="caution">
    <text evidence="3">The sequence shown here is derived from an EMBL/GenBank/DDBJ whole genome shotgun (WGS) entry which is preliminary data.</text>
</comment>
<dbReference type="EMBL" id="MHCP01000015">
    <property type="protein sequence ID" value="OGY24094.1"/>
    <property type="molecule type" value="Genomic_DNA"/>
</dbReference>
<dbReference type="STRING" id="1802593.A2172_00940"/>
<dbReference type="AlphaFoldDB" id="A0A1G1W8Z6"/>
<name>A0A1G1W8Z6_9BACT</name>
<accession>A0A1G1W8Z6</accession>
<dbReference type="GO" id="GO:0005737">
    <property type="term" value="C:cytoplasm"/>
    <property type="evidence" value="ECO:0007669"/>
    <property type="project" value="TreeGrafter"/>
</dbReference>
<dbReference type="GO" id="GO:0008887">
    <property type="term" value="F:glycerate kinase activity"/>
    <property type="evidence" value="ECO:0007669"/>
    <property type="project" value="InterPro"/>
</dbReference>
<feature type="domain" description="MOFRL" evidence="1">
    <location>
        <begin position="316"/>
        <end position="417"/>
    </location>
</feature>
<evidence type="ECO:0000313" key="4">
    <source>
        <dbReference type="Proteomes" id="UP000176631"/>
    </source>
</evidence>
<dbReference type="PANTHER" id="PTHR12227">
    <property type="entry name" value="GLYCERATE KINASE"/>
    <property type="match status" value="1"/>
</dbReference>
<dbReference type="InterPro" id="IPR039760">
    <property type="entry name" value="MOFRL_protein"/>
</dbReference>
<dbReference type="Gene3D" id="3.40.1480.10">
    <property type="entry name" value="MOFRL domain"/>
    <property type="match status" value="1"/>
</dbReference>
<dbReference type="Proteomes" id="UP000176631">
    <property type="component" value="Unassembled WGS sequence"/>
</dbReference>
<reference evidence="3 4" key="1">
    <citation type="journal article" date="2016" name="Nat. Commun.">
        <title>Thousands of microbial genomes shed light on interconnected biogeochemical processes in an aquifer system.</title>
        <authorList>
            <person name="Anantharaman K."/>
            <person name="Brown C.T."/>
            <person name="Hug L.A."/>
            <person name="Sharon I."/>
            <person name="Castelle C.J."/>
            <person name="Probst A.J."/>
            <person name="Thomas B.C."/>
            <person name="Singh A."/>
            <person name="Wilkins M.J."/>
            <person name="Karaoz U."/>
            <person name="Brodie E.L."/>
            <person name="Williams K.H."/>
            <person name="Hubbard S.S."/>
            <person name="Banfield J.F."/>
        </authorList>
    </citation>
    <scope>NUCLEOTIDE SEQUENCE [LARGE SCALE GENOMIC DNA]</scope>
</reference>
<gene>
    <name evidence="3" type="ORF">A2172_00940</name>
</gene>
<sequence>MIIKNFDQLSINSLRNHALQITEAGFEAIDTETVIKESVKLTNGTLQIKDRQFDLKKFEHIYLIGVGKVAFAAGKALEKMLGNYITDGIVLDVQGGKLKKLKSLIGTHPLASQKNVLATKEIISLLKKAGREDLILAVISGGSSALLCAPHKISYEKIAEIFEVMTGTGATIEEINIVRKHLSEINGGDLAKLTYPATIISLIFSDVPGDDLDTIGSGPTVLDSSTTADAQALIEKYNVLKEAKLSKVEFTETPKNPIYFEKVANIIVVNSKRAVDAMAKKAAELNYKVSIFSTQVQGEASDAGQKLLASAEDKTAVLAAGETTVSIKGDGIGGRNQHLVLSALKHLKEDQVIISADSDGVDHSRFAGAIGDKETVKKAIGKKISIEKYLDNFDSFNFYRVVEDGIETGPLESNVSDFMLVLSA</sequence>
<evidence type="ECO:0008006" key="5">
    <source>
        <dbReference type="Google" id="ProtNLM"/>
    </source>
</evidence>
<dbReference type="InterPro" id="IPR037035">
    <property type="entry name" value="GK-like_C_sf"/>
</dbReference>
<dbReference type="Pfam" id="PF05161">
    <property type="entry name" value="MOFRL"/>
    <property type="match status" value="1"/>
</dbReference>
<evidence type="ECO:0000259" key="1">
    <source>
        <dbReference type="Pfam" id="PF05161"/>
    </source>
</evidence>
<protein>
    <recommendedName>
        <fullName evidence="5">Glycerate kinase</fullName>
    </recommendedName>
</protein>
<proteinExistence type="predicted"/>
<dbReference type="PANTHER" id="PTHR12227:SF0">
    <property type="entry name" value="GLYCERATE KINASE"/>
    <property type="match status" value="1"/>
</dbReference>
<dbReference type="InterPro" id="IPR038614">
    <property type="entry name" value="GK_N_sf"/>
</dbReference>
<evidence type="ECO:0000259" key="2">
    <source>
        <dbReference type="Pfam" id="PF13660"/>
    </source>
</evidence>
<dbReference type="InterPro" id="IPR025286">
    <property type="entry name" value="MOFRL_assoc_dom"/>
</dbReference>
<feature type="domain" description="MOFRL-associated" evidence="2">
    <location>
        <begin position="18"/>
        <end position="243"/>
    </location>
</feature>
<evidence type="ECO:0000313" key="3">
    <source>
        <dbReference type="EMBL" id="OGY24094.1"/>
    </source>
</evidence>
<dbReference type="InterPro" id="IPR007835">
    <property type="entry name" value="MOFRL"/>
</dbReference>
<dbReference type="Pfam" id="PF13660">
    <property type="entry name" value="DUF4147"/>
    <property type="match status" value="1"/>
</dbReference>
<dbReference type="SUPFAM" id="SSF82544">
    <property type="entry name" value="GckA/TtuD-like"/>
    <property type="match status" value="1"/>
</dbReference>
<organism evidence="3 4">
    <name type="scientific">Candidatus Woykebacteria bacterium RBG_13_40_15</name>
    <dbReference type="NCBI Taxonomy" id="1802593"/>
    <lineage>
        <taxon>Bacteria</taxon>
        <taxon>Candidatus Woykeibacteriota</taxon>
    </lineage>
</organism>